<accession>A0A2S0WKE5</accession>
<dbReference type="InterPro" id="IPR036689">
    <property type="entry name" value="ESAT-6-like_sf"/>
</dbReference>
<dbReference type="SUPFAM" id="SSF140453">
    <property type="entry name" value="EsxAB dimer-like"/>
    <property type="match status" value="1"/>
</dbReference>
<keyword evidence="3" id="KW-1185">Reference proteome</keyword>
<dbReference type="OrthoDB" id="3782988at2"/>
<evidence type="ECO:0000256" key="1">
    <source>
        <dbReference type="SAM" id="MobiDB-lite"/>
    </source>
</evidence>
<organism evidence="2 3">
    <name type="scientific">Aeromicrobium chenweiae</name>
    <dbReference type="NCBI Taxonomy" id="2079793"/>
    <lineage>
        <taxon>Bacteria</taxon>
        <taxon>Bacillati</taxon>
        <taxon>Actinomycetota</taxon>
        <taxon>Actinomycetes</taxon>
        <taxon>Propionibacteriales</taxon>
        <taxon>Nocardioidaceae</taxon>
        <taxon>Aeromicrobium</taxon>
    </lineage>
</organism>
<proteinExistence type="predicted"/>
<evidence type="ECO:0000313" key="2">
    <source>
        <dbReference type="EMBL" id="AWB91813.1"/>
    </source>
</evidence>
<name>A0A2S0WKE5_9ACTN</name>
<gene>
    <name evidence="2" type="ORF">C3E78_06095</name>
</gene>
<dbReference type="EMBL" id="CP026952">
    <property type="protein sequence ID" value="AWB91813.1"/>
    <property type="molecule type" value="Genomic_DNA"/>
</dbReference>
<protein>
    <submittedName>
        <fullName evidence="2">Uncharacterized protein</fullName>
    </submittedName>
</protein>
<dbReference type="KEGG" id="aez:C3E78_06095"/>
<sequence length="121" mass="12828">MNFLVWTAALSGAADGWDAQAEALTQAQSSLNKVDAAVLGGRVSGAATAFLETWRTELKDRIAEAQAHADALRSSASSYQRADDSAVQKLQQLLPWDDRGLEPGPPSPYFPGNSPFGAAPR</sequence>
<dbReference type="RefSeq" id="WP_108577459.1">
    <property type="nucleotide sequence ID" value="NZ_CP026952.1"/>
</dbReference>
<feature type="region of interest" description="Disordered" evidence="1">
    <location>
        <begin position="92"/>
        <end position="121"/>
    </location>
</feature>
<evidence type="ECO:0000313" key="3">
    <source>
        <dbReference type="Proteomes" id="UP000244384"/>
    </source>
</evidence>
<accession>A0A5F2ESP6</accession>
<dbReference type="Proteomes" id="UP000244384">
    <property type="component" value="Chromosome"/>
</dbReference>
<reference evidence="3" key="1">
    <citation type="submission" date="2018-01" db="EMBL/GenBank/DDBJ databases">
        <authorList>
            <person name="Li J."/>
        </authorList>
    </citation>
    <scope>NUCLEOTIDE SEQUENCE [LARGE SCALE GENOMIC DNA]</scope>
    <source>
        <strain evidence="3">592</strain>
    </source>
</reference>
<dbReference type="AlphaFoldDB" id="A0A2S0WKE5"/>